<protein>
    <submittedName>
        <fullName evidence="2">GNAT family N-acetyltransferase</fullName>
    </submittedName>
</protein>
<feature type="domain" description="N-acetyltransferase" evidence="1">
    <location>
        <begin position="18"/>
        <end position="174"/>
    </location>
</feature>
<dbReference type="InterPro" id="IPR000182">
    <property type="entry name" value="GNAT_dom"/>
</dbReference>
<evidence type="ECO:0000259" key="1">
    <source>
        <dbReference type="PROSITE" id="PS51186"/>
    </source>
</evidence>
<dbReference type="PANTHER" id="PTHR43792">
    <property type="entry name" value="GNAT FAMILY, PUTATIVE (AFU_ORTHOLOGUE AFUA_3G00765)-RELATED-RELATED"/>
    <property type="match status" value="1"/>
</dbReference>
<dbReference type="PANTHER" id="PTHR43792:SF9">
    <property type="entry name" value="RIBOSOMAL-PROTEIN-ALANINE ACETYLTRANSFERASE"/>
    <property type="match status" value="1"/>
</dbReference>
<dbReference type="GO" id="GO:0005737">
    <property type="term" value="C:cytoplasm"/>
    <property type="evidence" value="ECO:0007669"/>
    <property type="project" value="TreeGrafter"/>
</dbReference>
<comment type="caution">
    <text evidence="2">The sequence shown here is derived from an EMBL/GenBank/DDBJ whole genome shotgun (WGS) entry which is preliminary data.</text>
</comment>
<accession>A0A9Q4B1A2</accession>
<gene>
    <name evidence="2" type="ORF">HXA33_07235</name>
</gene>
<evidence type="ECO:0000313" key="2">
    <source>
        <dbReference type="EMBL" id="MCR6096341.1"/>
    </source>
</evidence>
<dbReference type="Pfam" id="PF13302">
    <property type="entry name" value="Acetyltransf_3"/>
    <property type="match status" value="1"/>
</dbReference>
<organism evidence="2 3">
    <name type="scientific">Salipaludibacillus agaradhaerens</name>
    <name type="common">Bacillus agaradhaerens</name>
    <dbReference type="NCBI Taxonomy" id="76935"/>
    <lineage>
        <taxon>Bacteria</taxon>
        <taxon>Bacillati</taxon>
        <taxon>Bacillota</taxon>
        <taxon>Bacilli</taxon>
        <taxon>Bacillales</taxon>
        <taxon>Bacillaceae</taxon>
    </lineage>
</organism>
<dbReference type="CDD" id="cd04301">
    <property type="entry name" value="NAT_SF"/>
    <property type="match status" value="1"/>
</dbReference>
<reference evidence="2" key="1">
    <citation type="submission" date="2020-06" db="EMBL/GenBank/DDBJ databases">
        <title>Insight into the genomes of haloalkaliphilic bacilli from Kenyan soda lakes.</title>
        <authorList>
            <person name="Mwirichia R."/>
            <person name="Villamizar G.C."/>
            <person name="Poehlein A."/>
            <person name="Mugweru J."/>
            <person name="Kipnyargis A."/>
            <person name="Kiplimo D."/>
            <person name="Orwa P."/>
            <person name="Daniel R."/>
        </authorList>
    </citation>
    <scope>NUCLEOTIDE SEQUENCE</scope>
    <source>
        <strain evidence="2">B1096_S55</strain>
    </source>
</reference>
<name>A0A9Q4B1A2_SALAG</name>
<evidence type="ECO:0000313" key="3">
    <source>
        <dbReference type="Proteomes" id="UP001057753"/>
    </source>
</evidence>
<dbReference type="EMBL" id="JABXYM010000001">
    <property type="protein sequence ID" value="MCR6096341.1"/>
    <property type="molecule type" value="Genomic_DNA"/>
</dbReference>
<dbReference type="InterPro" id="IPR051531">
    <property type="entry name" value="N-acetyltransferase"/>
</dbReference>
<proteinExistence type="predicted"/>
<dbReference type="Gene3D" id="3.40.630.30">
    <property type="match status" value="1"/>
</dbReference>
<dbReference type="SUPFAM" id="SSF55729">
    <property type="entry name" value="Acyl-CoA N-acyltransferases (Nat)"/>
    <property type="match status" value="1"/>
</dbReference>
<dbReference type="GO" id="GO:0008999">
    <property type="term" value="F:protein-N-terminal-alanine acetyltransferase activity"/>
    <property type="evidence" value="ECO:0007669"/>
    <property type="project" value="TreeGrafter"/>
</dbReference>
<dbReference type="AlphaFoldDB" id="A0A9Q4B1A2"/>
<dbReference type="InterPro" id="IPR016181">
    <property type="entry name" value="Acyl_CoA_acyltransferase"/>
</dbReference>
<sequence length="185" mass="21520">MSIKEIYTDLPTLTTDRLMLRKITEEDAEDMFYYASDEEVSRYVTWDTHPSLKETKAFIDHILIKYENNELAPWGIVLKETNKLIGTIDFVTWTPAHRVAEIGYALSRKYWGDGIMTEAMKAVVKFGFQSMDLMRIEAKCFDINRGSARVMEKVGMRYEGTMRQAMIVKGKPRNLLLYAILKDDR</sequence>
<dbReference type="PROSITE" id="PS51186">
    <property type="entry name" value="GNAT"/>
    <property type="match status" value="1"/>
</dbReference>
<dbReference type="Proteomes" id="UP001057753">
    <property type="component" value="Unassembled WGS sequence"/>
</dbReference>
<keyword evidence="3" id="KW-1185">Reference proteome</keyword>